<dbReference type="InterPro" id="IPR037232">
    <property type="entry name" value="NADH_quin_OxRdtase_su_C/D-like"/>
</dbReference>
<dbReference type="PANTHER" id="PTHR43485">
    <property type="entry name" value="HYDROGENASE-4 COMPONENT G"/>
    <property type="match status" value="1"/>
</dbReference>
<evidence type="ECO:0000259" key="4">
    <source>
        <dbReference type="Pfam" id="PF00329"/>
    </source>
</evidence>
<dbReference type="Proteomes" id="UP001595900">
    <property type="component" value="Unassembled WGS sequence"/>
</dbReference>
<dbReference type="InterPro" id="IPR029014">
    <property type="entry name" value="NiFe-Hase_large"/>
</dbReference>
<dbReference type="InterPro" id="IPR001268">
    <property type="entry name" value="NADH_UbQ_OxRdtase_30kDa_su"/>
</dbReference>
<evidence type="ECO:0000259" key="5">
    <source>
        <dbReference type="Pfam" id="PF00346"/>
    </source>
</evidence>
<dbReference type="Pfam" id="PF00346">
    <property type="entry name" value="Complex1_49kDa"/>
    <property type="match status" value="1"/>
</dbReference>
<evidence type="ECO:0000256" key="2">
    <source>
        <dbReference type="ARBA" id="ARBA00023027"/>
    </source>
</evidence>
<dbReference type="SUPFAM" id="SSF56762">
    <property type="entry name" value="HydB/Nqo4-like"/>
    <property type="match status" value="1"/>
</dbReference>
<reference evidence="7" key="1">
    <citation type="journal article" date="2019" name="Int. J. Syst. Evol. Microbiol.">
        <title>The Global Catalogue of Microorganisms (GCM) 10K type strain sequencing project: providing services to taxonomists for standard genome sequencing and annotation.</title>
        <authorList>
            <consortium name="The Broad Institute Genomics Platform"/>
            <consortium name="The Broad Institute Genome Sequencing Center for Infectious Disease"/>
            <person name="Wu L."/>
            <person name="Ma J."/>
        </authorList>
    </citation>
    <scope>NUCLEOTIDE SEQUENCE [LARGE SCALE GENOMIC DNA]</scope>
    <source>
        <strain evidence="7">CGMCC 1.10363</strain>
    </source>
</reference>
<protein>
    <submittedName>
        <fullName evidence="6">NADH-quinone oxidoreductase subunit C</fullName>
        <ecNumber evidence="6">1.6.5.9</ecNumber>
    </submittedName>
</protein>
<accession>A0ABV8Q695</accession>
<dbReference type="SUPFAM" id="SSF143243">
    <property type="entry name" value="Nqo5-like"/>
    <property type="match status" value="1"/>
</dbReference>
<evidence type="ECO:0000313" key="6">
    <source>
        <dbReference type="EMBL" id="MFC4242894.1"/>
    </source>
</evidence>
<dbReference type="PANTHER" id="PTHR43485:SF1">
    <property type="entry name" value="FORMATE HYDROGENLYASE SUBUNIT 5-RELATED"/>
    <property type="match status" value="1"/>
</dbReference>
<dbReference type="EC" id="1.6.5.9" evidence="6"/>
<keyword evidence="1 6" id="KW-0560">Oxidoreductase</keyword>
<feature type="region of interest" description="Disordered" evidence="3">
    <location>
        <begin position="104"/>
        <end position="123"/>
    </location>
</feature>
<gene>
    <name evidence="6" type="ORF">ACFOYW_05885</name>
</gene>
<evidence type="ECO:0000313" key="7">
    <source>
        <dbReference type="Proteomes" id="UP001595900"/>
    </source>
</evidence>
<evidence type="ECO:0000256" key="1">
    <source>
        <dbReference type="ARBA" id="ARBA00023002"/>
    </source>
</evidence>
<dbReference type="InterPro" id="IPR001135">
    <property type="entry name" value="NADH_Q_OxRdtase_suD"/>
</dbReference>
<dbReference type="InterPro" id="IPR052197">
    <property type="entry name" value="ComplexI_49kDa-like"/>
</dbReference>
<feature type="domain" description="NADH:ubiquinone oxidoreductase 30kDa subunit" evidence="4">
    <location>
        <begin position="43"/>
        <end position="104"/>
    </location>
</feature>
<proteinExistence type="predicted"/>
<name>A0ABV8Q695_9MICO</name>
<dbReference type="GO" id="GO:0050136">
    <property type="term" value="F:NADH dehydrogenase (quinone) (non-electrogenic) activity"/>
    <property type="evidence" value="ECO:0007669"/>
    <property type="project" value="UniProtKB-EC"/>
</dbReference>
<dbReference type="EMBL" id="JBHSCN010000003">
    <property type="protein sequence ID" value="MFC4242894.1"/>
    <property type="molecule type" value="Genomic_DNA"/>
</dbReference>
<keyword evidence="2" id="KW-0520">NAD</keyword>
<keyword evidence="7" id="KW-1185">Reference proteome</keyword>
<organism evidence="6 7">
    <name type="scientific">Gryllotalpicola reticulitermitis</name>
    <dbReference type="NCBI Taxonomy" id="1184153"/>
    <lineage>
        <taxon>Bacteria</taxon>
        <taxon>Bacillati</taxon>
        <taxon>Actinomycetota</taxon>
        <taxon>Actinomycetes</taxon>
        <taxon>Micrococcales</taxon>
        <taxon>Microbacteriaceae</taxon>
        <taxon>Gryllotalpicola</taxon>
    </lineage>
</organism>
<dbReference type="Pfam" id="PF00374">
    <property type="entry name" value="NiFeSe_Hases"/>
    <property type="match status" value="1"/>
</dbReference>
<feature type="domain" description="NADH-quinone oxidoreductase subunit D" evidence="5">
    <location>
        <begin position="268"/>
        <end position="412"/>
    </location>
</feature>
<sequence>MTRHPYESPDEWHDAVLSAVARGIRFAGLYSTANGPAARLIALLATPDGFDTIEVPVTTDPMGRREYPSLSPQLPPAFWYERALHDLSGLTPVGHPRPDPLLLPLSPGSAHPEPGSDGDGARVTARTDTQGPVDVTGHGLFTLTFGPVRSGVFESIEFLLETPGEDIPHLNIRPHFKHRGVAKRFEGRTPDDGVLVAERVEGIASVAHALAFSHATEAAAGILVPPRAQHLRVVLAELERIANHLDVAMRLTDAAGLAVATARFGWHKEITMRIMSRLTGSRFGRTAVIPGGVRLGLTAPDEDTLAELKTLERRIRDDARRTMGTPSFLDRLRGTGPLDADYAAAWALLGPIGRASGQSVDDRWHHPYDGYRHLSLPSSPAVDEDGDARARLRVRWAEIEVSFQLIHAATAAFGMQSEQRLVADEPARPADGLSIGAAEAPQGEVLYAVSFQNGLIARCFARSASLHNLVAFHDAFRTDIFTDFPFIEASFGLSYAGVAM</sequence>
<dbReference type="Pfam" id="PF00329">
    <property type="entry name" value="Complex1_30kDa"/>
    <property type="match status" value="1"/>
</dbReference>
<dbReference type="RefSeq" id="WP_390227846.1">
    <property type="nucleotide sequence ID" value="NZ_JBHSCN010000003.1"/>
</dbReference>
<evidence type="ECO:0000256" key="3">
    <source>
        <dbReference type="SAM" id="MobiDB-lite"/>
    </source>
</evidence>
<dbReference type="Gene3D" id="1.10.645.10">
    <property type="entry name" value="Cytochrome-c3 Hydrogenase, chain B"/>
    <property type="match status" value="1"/>
</dbReference>
<dbReference type="InterPro" id="IPR001501">
    <property type="entry name" value="Ni-dep_hyd_lsu"/>
</dbReference>
<comment type="caution">
    <text evidence="6">The sequence shown here is derived from an EMBL/GenBank/DDBJ whole genome shotgun (WGS) entry which is preliminary data.</text>
</comment>